<dbReference type="EMBL" id="AQGS01000612">
    <property type="protein sequence ID" value="EPS37681.1"/>
    <property type="molecule type" value="Genomic_DNA"/>
</dbReference>
<proteinExistence type="predicted"/>
<name>S8A997_DACHA</name>
<organism evidence="2 3">
    <name type="scientific">Dactylellina haptotyla (strain CBS 200.50)</name>
    <name type="common">Nematode-trapping fungus</name>
    <name type="synonym">Monacrosporium haptotylum</name>
    <dbReference type="NCBI Taxonomy" id="1284197"/>
    <lineage>
        <taxon>Eukaryota</taxon>
        <taxon>Fungi</taxon>
        <taxon>Dikarya</taxon>
        <taxon>Ascomycota</taxon>
        <taxon>Pezizomycotina</taxon>
        <taxon>Orbiliomycetes</taxon>
        <taxon>Orbiliales</taxon>
        <taxon>Orbiliaceae</taxon>
        <taxon>Dactylellina</taxon>
    </lineage>
</organism>
<reference evidence="3" key="2">
    <citation type="submission" date="2013-04" db="EMBL/GenBank/DDBJ databases">
        <title>Genomic mechanisms accounting for the adaptation to parasitism in nematode-trapping fungi.</title>
        <authorList>
            <person name="Ahren D.G."/>
        </authorList>
    </citation>
    <scope>NUCLEOTIDE SEQUENCE [LARGE SCALE GENOMIC DNA]</scope>
    <source>
        <strain evidence="3">CBS 200.50</strain>
    </source>
</reference>
<accession>S8A997</accession>
<sequence>MARDRRKHEKGTGSGSRRNVDPAPRTPDKPTASRQASSSSFPTPAATPNGPPNRDTHQDPSPVNFRASSEESVGFYQPDQFHHTPQYSDSKPRDQDEEKLYLDVSTIQVYIKATALKLF</sequence>
<dbReference type="HOGENOM" id="CLU_2061403_0_0_1"/>
<feature type="region of interest" description="Disordered" evidence="1">
    <location>
        <begin position="1"/>
        <end position="97"/>
    </location>
</feature>
<comment type="caution">
    <text evidence="2">The sequence shown here is derived from an EMBL/GenBank/DDBJ whole genome shotgun (WGS) entry which is preliminary data.</text>
</comment>
<evidence type="ECO:0000313" key="3">
    <source>
        <dbReference type="Proteomes" id="UP000015100"/>
    </source>
</evidence>
<dbReference type="AlphaFoldDB" id="S8A997"/>
<feature type="compositionally biased region" description="Low complexity" evidence="1">
    <location>
        <begin position="36"/>
        <end position="48"/>
    </location>
</feature>
<evidence type="ECO:0000313" key="2">
    <source>
        <dbReference type="EMBL" id="EPS37681.1"/>
    </source>
</evidence>
<dbReference type="Proteomes" id="UP000015100">
    <property type="component" value="Unassembled WGS sequence"/>
</dbReference>
<evidence type="ECO:0000256" key="1">
    <source>
        <dbReference type="SAM" id="MobiDB-lite"/>
    </source>
</evidence>
<protein>
    <submittedName>
        <fullName evidence="2">Uncharacterized protein</fullName>
    </submittedName>
</protein>
<reference evidence="2 3" key="1">
    <citation type="journal article" date="2013" name="PLoS Genet.">
        <title>Genomic mechanisms accounting for the adaptation to parasitism in nematode-trapping fungi.</title>
        <authorList>
            <person name="Meerupati T."/>
            <person name="Andersson K.M."/>
            <person name="Friman E."/>
            <person name="Kumar D."/>
            <person name="Tunlid A."/>
            <person name="Ahren D."/>
        </authorList>
    </citation>
    <scope>NUCLEOTIDE SEQUENCE [LARGE SCALE GENOMIC DNA]</scope>
    <source>
        <strain evidence="2 3">CBS 200.50</strain>
    </source>
</reference>
<gene>
    <name evidence="2" type="ORF">H072_8546</name>
</gene>
<keyword evidence="3" id="KW-1185">Reference proteome</keyword>